<evidence type="ECO:0000313" key="3">
    <source>
        <dbReference type="Proteomes" id="UP000663848"/>
    </source>
</evidence>
<feature type="non-terminal residue" evidence="2">
    <location>
        <position position="1"/>
    </location>
</feature>
<dbReference type="EMBL" id="CAJOBP010098534">
    <property type="protein sequence ID" value="CAF4969335.1"/>
    <property type="molecule type" value="Genomic_DNA"/>
</dbReference>
<dbReference type="Pfam" id="PF13855">
    <property type="entry name" value="LRR_8"/>
    <property type="match status" value="1"/>
</dbReference>
<dbReference type="SUPFAM" id="SSF52058">
    <property type="entry name" value="L domain-like"/>
    <property type="match status" value="1"/>
</dbReference>
<dbReference type="EMBL" id="CAJOBR010074193">
    <property type="protein sequence ID" value="CAF5108087.1"/>
    <property type="molecule type" value="Genomic_DNA"/>
</dbReference>
<dbReference type="PANTHER" id="PTHR24367">
    <property type="entry name" value="LEUCINE-RICH REPEAT-CONTAINING PROTEIN"/>
    <property type="match status" value="1"/>
</dbReference>
<name>A0A822EX78_9BILA</name>
<dbReference type="Gene3D" id="3.80.10.10">
    <property type="entry name" value="Ribonuclease Inhibitor"/>
    <property type="match status" value="1"/>
</dbReference>
<evidence type="ECO:0000313" key="2">
    <source>
        <dbReference type="EMBL" id="CAF5108087.1"/>
    </source>
</evidence>
<dbReference type="Proteomes" id="UP000663848">
    <property type="component" value="Unassembled WGS sequence"/>
</dbReference>
<dbReference type="InterPro" id="IPR051295">
    <property type="entry name" value="LGI_related"/>
</dbReference>
<protein>
    <submittedName>
        <fullName evidence="2">Uncharacterized protein</fullName>
    </submittedName>
</protein>
<evidence type="ECO:0000313" key="1">
    <source>
        <dbReference type="EMBL" id="CAF4969335.1"/>
    </source>
</evidence>
<evidence type="ECO:0000313" key="4">
    <source>
        <dbReference type="Proteomes" id="UP000663873"/>
    </source>
</evidence>
<dbReference type="InterPro" id="IPR001611">
    <property type="entry name" value="Leu-rich_rpt"/>
</dbReference>
<feature type="non-terminal residue" evidence="2">
    <location>
        <position position="60"/>
    </location>
</feature>
<accession>A0A822EX78</accession>
<comment type="caution">
    <text evidence="2">The sequence shown here is derived from an EMBL/GenBank/DDBJ whole genome shotgun (WGS) entry which is preliminary data.</text>
</comment>
<organism evidence="2 3">
    <name type="scientific">Rotaria socialis</name>
    <dbReference type="NCBI Taxonomy" id="392032"/>
    <lineage>
        <taxon>Eukaryota</taxon>
        <taxon>Metazoa</taxon>
        <taxon>Spiralia</taxon>
        <taxon>Gnathifera</taxon>
        <taxon>Rotifera</taxon>
        <taxon>Eurotatoria</taxon>
        <taxon>Bdelloidea</taxon>
        <taxon>Philodinida</taxon>
        <taxon>Philodinidae</taxon>
        <taxon>Rotaria</taxon>
    </lineage>
</organism>
<dbReference type="AlphaFoldDB" id="A0A822EX78"/>
<dbReference type="InterPro" id="IPR032675">
    <property type="entry name" value="LRR_dom_sf"/>
</dbReference>
<proteinExistence type="predicted"/>
<dbReference type="PANTHER" id="PTHR24367:SF318">
    <property type="entry name" value="LEUCINE-RICH GLIOMA-INACTIVATED PROTEIN 1-LIKE"/>
    <property type="match status" value="1"/>
</dbReference>
<gene>
    <name evidence="2" type="ORF">QYT958_LOCUS45233</name>
    <name evidence="1" type="ORF">UJA718_LOCUS48671</name>
</gene>
<sequence>INNFDVFVNSDLRNNRLEEIDDDAFDGADSLNELFLSDNNLNVITPQTFNGLKNIRTLML</sequence>
<reference evidence="2" key="1">
    <citation type="submission" date="2021-02" db="EMBL/GenBank/DDBJ databases">
        <authorList>
            <person name="Nowell W R."/>
        </authorList>
    </citation>
    <scope>NUCLEOTIDE SEQUENCE</scope>
</reference>
<dbReference type="Proteomes" id="UP000663873">
    <property type="component" value="Unassembled WGS sequence"/>
</dbReference>
<keyword evidence="4" id="KW-1185">Reference proteome</keyword>